<organism evidence="2 3">
    <name type="scientific">Bursaphelenchus okinawaensis</name>
    <dbReference type="NCBI Taxonomy" id="465554"/>
    <lineage>
        <taxon>Eukaryota</taxon>
        <taxon>Metazoa</taxon>
        <taxon>Ecdysozoa</taxon>
        <taxon>Nematoda</taxon>
        <taxon>Chromadorea</taxon>
        <taxon>Rhabditida</taxon>
        <taxon>Tylenchina</taxon>
        <taxon>Tylenchomorpha</taxon>
        <taxon>Aphelenchoidea</taxon>
        <taxon>Aphelenchoididae</taxon>
        <taxon>Bursaphelenchus</taxon>
    </lineage>
</organism>
<keyword evidence="1" id="KW-0472">Membrane</keyword>
<dbReference type="EMBL" id="CAJFDH010000006">
    <property type="protein sequence ID" value="CAD5227916.1"/>
    <property type="molecule type" value="Genomic_DNA"/>
</dbReference>
<gene>
    <name evidence="2" type="ORF">BOKJ2_LOCUS12412</name>
</gene>
<evidence type="ECO:0000313" key="3">
    <source>
        <dbReference type="Proteomes" id="UP000614601"/>
    </source>
</evidence>
<feature type="transmembrane region" description="Helical" evidence="1">
    <location>
        <begin position="135"/>
        <end position="155"/>
    </location>
</feature>
<feature type="transmembrane region" description="Helical" evidence="1">
    <location>
        <begin position="28"/>
        <end position="48"/>
    </location>
</feature>
<keyword evidence="1" id="KW-0812">Transmembrane</keyword>
<sequence length="167" mass="19640">MDLEVHRDFWYAPNDKCFFETCHVRCGAAWASIMTTLISLTGILYTIYHRHQTGSLTKIDAVYEHYPLLIAFSVLLITSLIALGANLSKRKMLYMPHLVWSLFAHITFMYSTVWFLVAMIRHMVVKEPIPYFEKIWVIGLAIAQPTLIYLLDVIYRDYKYLNRQEKL</sequence>
<protein>
    <submittedName>
        <fullName evidence="2">Uncharacterized protein</fullName>
    </submittedName>
</protein>
<dbReference type="EMBL" id="CAJFCW020000006">
    <property type="protein sequence ID" value="CAG9123832.1"/>
    <property type="molecule type" value="Genomic_DNA"/>
</dbReference>
<evidence type="ECO:0000313" key="2">
    <source>
        <dbReference type="EMBL" id="CAD5227916.1"/>
    </source>
</evidence>
<comment type="caution">
    <text evidence="2">The sequence shown here is derived from an EMBL/GenBank/DDBJ whole genome shotgun (WGS) entry which is preliminary data.</text>
</comment>
<dbReference type="Proteomes" id="UP000614601">
    <property type="component" value="Unassembled WGS sequence"/>
</dbReference>
<evidence type="ECO:0000256" key="1">
    <source>
        <dbReference type="SAM" id="Phobius"/>
    </source>
</evidence>
<proteinExistence type="predicted"/>
<dbReference type="AlphaFoldDB" id="A0A811LHD2"/>
<name>A0A811LHD2_9BILA</name>
<keyword evidence="3" id="KW-1185">Reference proteome</keyword>
<reference evidence="2" key="1">
    <citation type="submission" date="2020-09" db="EMBL/GenBank/DDBJ databases">
        <authorList>
            <person name="Kikuchi T."/>
        </authorList>
    </citation>
    <scope>NUCLEOTIDE SEQUENCE</scope>
    <source>
        <strain evidence="2">SH1</strain>
    </source>
</reference>
<feature type="transmembrane region" description="Helical" evidence="1">
    <location>
        <begin position="68"/>
        <end position="87"/>
    </location>
</feature>
<accession>A0A811LHD2</accession>
<dbReference type="Proteomes" id="UP000783686">
    <property type="component" value="Unassembled WGS sequence"/>
</dbReference>
<keyword evidence="1" id="KW-1133">Transmembrane helix</keyword>
<feature type="transmembrane region" description="Helical" evidence="1">
    <location>
        <begin position="99"/>
        <end position="123"/>
    </location>
</feature>
<dbReference type="OrthoDB" id="10429328at2759"/>